<reference evidence="2" key="1">
    <citation type="submission" date="2021-01" db="EMBL/GenBank/DDBJ databases">
        <authorList>
            <person name="Corre E."/>
            <person name="Pelletier E."/>
            <person name="Niang G."/>
            <person name="Scheremetjew M."/>
            <person name="Finn R."/>
            <person name="Kale V."/>
            <person name="Holt S."/>
            <person name="Cochrane G."/>
            <person name="Meng A."/>
            <person name="Brown T."/>
            <person name="Cohen L."/>
        </authorList>
    </citation>
    <scope>NUCLEOTIDE SEQUENCE</scope>
    <source>
        <strain evidence="2">GSO104</strain>
    </source>
</reference>
<dbReference type="AlphaFoldDB" id="A0A7S4QSG3"/>
<gene>
    <name evidence="2" type="ORF">DBRI00130_LOCUS6196</name>
</gene>
<accession>A0A7S4QSG3</accession>
<feature type="region of interest" description="Disordered" evidence="1">
    <location>
        <begin position="307"/>
        <end position="328"/>
    </location>
</feature>
<organism evidence="2">
    <name type="scientific">Ditylum brightwellii</name>
    <dbReference type="NCBI Taxonomy" id="49249"/>
    <lineage>
        <taxon>Eukaryota</taxon>
        <taxon>Sar</taxon>
        <taxon>Stramenopiles</taxon>
        <taxon>Ochrophyta</taxon>
        <taxon>Bacillariophyta</taxon>
        <taxon>Mediophyceae</taxon>
        <taxon>Lithodesmiophycidae</taxon>
        <taxon>Lithodesmiales</taxon>
        <taxon>Lithodesmiaceae</taxon>
        <taxon>Ditylum</taxon>
    </lineage>
</organism>
<evidence type="ECO:0000256" key="1">
    <source>
        <dbReference type="SAM" id="MobiDB-lite"/>
    </source>
</evidence>
<protein>
    <recommendedName>
        <fullName evidence="3">CBM-cenC domain-containing protein</fullName>
    </recommendedName>
</protein>
<sequence>MKADSRCASVEGTCAAYCPNVCMRSLTVAIPSSTPPDTKLHIEGTSSDGQSINPVTFMSYKKEPKDPTSLTAHRIMHVALPAGGSYTARFTEGYGQDTVWPRYASTSYEDTPNECGENFLSFDIEQPSVSCDELILNGNAGEGMPGGSIENWRHIAGGVQVVEGGADGSAYSLLSNNTQPGGKYYALAQYLDTRCMVEGYMYAFHAMVKLTNQDGSLFECNVGAWSSSPFSCPDANLISKYGLTDWTGEWPIVGSMVESGNEWNVMEGIFTVSAFDAGAGTVAVEISGAPAGVNIQIDQVSISRIEETGSPTNSPVTSPPTSSPSAFPTISPFPLNVPPLHQSSADFTSGSVSFDGDAIIFSSTSGQEATILSKTAYTSNDPSAYVEIMVEYLGRDIFGTGYQAALALFFAGETETIGGVTGNDNTYETFENTVVATVKDKMYYSMDHVWFSMKNKAVDGSTVSTGGSGSYKMTTGGKFKLTRLNGYVMSYHYVNGEWVQIGTSQELPEDYKMVPLKVGMRIKREWKAEYYLKVYPIITFDAAQNQ</sequence>
<dbReference type="EMBL" id="HBNS01007662">
    <property type="protein sequence ID" value="CAE4590544.1"/>
    <property type="molecule type" value="Transcribed_RNA"/>
</dbReference>
<name>A0A7S4QSG3_9STRA</name>
<dbReference type="Gene3D" id="2.60.120.260">
    <property type="entry name" value="Galactose-binding domain-like"/>
    <property type="match status" value="1"/>
</dbReference>
<proteinExistence type="predicted"/>
<evidence type="ECO:0008006" key="3">
    <source>
        <dbReference type="Google" id="ProtNLM"/>
    </source>
</evidence>
<evidence type="ECO:0000313" key="2">
    <source>
        <dbReference type="EMBL" id="CAE4590544.1"/>
    </source>
</evidence>